<keyword evidence="6" id="KW-0539">Nucleus</keyword>
<dbReference type="Pfam" id="PF09384">
    <property type="entry name" value="UTP15_C"/>
    <property type="match status" value="1"/>
</dbReference>
<evidence type="ECO:0000256" key="6">
    <source>
        <dbReference type="ARBA" id="ARBA00023242"/>
    </source>
</evidence>
<dbReference type="SMART" id="SM00320">
    <property type="entry name" value="WD40"/>
    <property type="match status" value="6"/>
</dbReference>
<evidence type="ECO:0000256" key="5">
    <source>
        <dbReference type="ARBA" id="ARBA00022737"/>
    </source>
</evidence>
<dbReference type="GO" id="GO:0005730">
    <property type="term" value="C:nucleolus"/>
    <property type="evidence" value="ECO:0007669"/>
    <property type="project" value="UniProtKB-SubCell"/>
</dbReference>
<dbReference type="PANTHER" id="PTHR19924">
    <property type="entry name" value="UTP15 U3 SMALL NUCLEOLAR RNA-ASSOCIATED PROTEIN 15 FAMILY MEMBER"/>
    <property type="match status" value="1"/>
</dbReference>
<evidence type="ECO:0000259" key="9">
    <source>
        <dbReference type="Pfam" id="PF09384"/>
    </source>
</evidence>
<dbReference type="OrthoDB" id="431715at2759"/>
<dbReference type="Gene3D" id="2.130.10.10">
    <property type="entry name" value="YVTN repeat-like/Quinoprotein amine dehydrogenase"/>
    <property type="match status" value="2"/>
</dbReference>
<dbReference type="GO" id="GO:0006364">
    <property type="term" value="P:rRNA processing"/>
    <property type="evidence" value="ECO:0007669"/>
    <property type="project" value="UniProtKB-KW"/>
</dbReference>
<comment type="function">
    <text evidence="7">Ribosome biogenesis factor. Involved in nucleolar processing of pre-18S ribosomal RNA. Required for optimal pre-ribosomal RNA transcription by RNA polymerase I. Part of the small subunit (SSU) processome, first precursor of the small eukaryotic ribosomal subunit. During the assembly of the SSU processome in the nucleolus, many ribosome biogenesis factors, an RNA chaperone and ribosomal proteins associate with the nascent pre-rRNA and work in concert to generate RNA folding, modifications, rearrangements and cleavage as well as targeted degradation of pre-ribosomal RNA by the RNA exosome.</text>
</comment>
<dbReference type="Proteomes" id="UP000025227">
    <property type="component" value="Unplaced"/>
</dbReference>
<dbReference type="InterPro" id="IPR015943">
    <property type="entry name" value="WD40/YVTN_repeat-like_dom_sf"/>
</dbReference>
<dbReference type="PANTHER" id="PTHR19924:SF26">
    <property type="entry name" value="U3 SMALL NUCLEOLAR RNA-ASSOCIATED PROTEIN 15 HOMOLOG"/>
    <property type="match status" value="1"/>
</dbReference>
<dbReference type="InterPro" id="IPR001680">
    <property type="entry name" value="WD40_rpt"/>
</dbReference>
<dbReference type="InterPro" id="IPR036322">
    <property type="entry name" value="WD40_repeat_dom_sf"/>
</dbReference>
<keyword evidence="5" id="KW-0677">Repeat</keyword>
<evidence type="ECO:0000256" key="1">
    <source>
        <dbReference type="ARBA" id="ARBA00004604"/>
    </source>
</evidence>
<reference evidence="11" key="1">
    <citation type="submission" date="2020-12" db="UniProtKB">
        <authorList>
            <consortium name="WormBaseParasite"/>
        </authorList>
    </citation>
    <scope>IDENTIFICATION</scope>
    <source>
        <strain evidence="11">MHco3</strain>
    </source>
</reference>
<sequence length="523" mass="57734">MATSYIPAGRVFMNEFCRKADDDVIYWKRMQQLAVLQEPASVSSIAFSPNKPYNVASTSSVRLSLYDTIVCEPINMFSRFKRAVCGVKFRRDGELLAVGGEEGKARIFDLTQSSGIRKAPLRSINASQATIRCVEFSPCGRMLYTMASDGRVKHWDISDTGAAAVCDYAAHQDEIRTSAVSTLNHNLMLTGGYDHKVKLWDSRCLRDGPSVEMDAGFPVENAIFLNSEHLVATAAGPLVKVWDVTVGGRLLMSLQQHNKSVMSLCLGAVGDILLTGGLDRKVNVIRVLDFSLLHSMPMASPVLALAMSPDDQTMAVGMGHLLAIHRRAPESKGIVSAQTVDKRAMIRTAAPKVQMQEAGKSKESVEIKAKSSDMHRLSKVDTLLRGYQHAAAIRKMFHSYFFHSRKEEVVAWLLVILRRGAIHRAIAGQENNVLCNMLKFIHAQLFRGNHFDVLNRVVDAFFEVYGNEELDSKVAKLALSLKTAVARELVVQKQLAKTLGALESIINGARLTSIRHEAPQVLL</sequence>
<evidence type="ECO:0000256" key="3">
    <source>
        <dbReference type="ARBA" id="ARBA00022552"/>
    </source>
</evidence>
<dbReference type="WBParaSite" id="HCON_00033140-00002">
    <property type="protein sequence ID" value="HCON_00033140-00002"/>
    <property type="gene ID" value="HCON_00033140"/>
</dbReference>
<dbReference type="PROSITE" id="PS50082">
    <property type="entry name" value="WD_REPEATS_2"/>
    <property type="match status" value="2"/>
</dbReference>
<keyword evidence="10" id="KW-1185">Reference proteome</keyword>
<feature type="repeat" description="WD" evidence="8">
    <location>
        <begin position="168"/>
        <end position="201"/>
    </location>
</feature>
<evidence type="ECO:0000313" key="11">
    <source>
        <dbReference type="WBParaSite" id="HCON_00033140-00002"/>
    </source>
</evidence>
<evidence type="ECO:0000256" key="2">
    <source>
        <dbReference type="ARBA" id="ARBA00018260"/>
    </source>
</evidence>
<evidence type="ECO:0000313" key="10">
    <source>
        <dbReference type="Proteomes" id="UP000025227"/>
    </source>
</evidence>
<feature type="domain" description="U3 small nucleolar RNA-associated protein 15 C-terminal" evidence="9">
    <location>
        <begin position="362"/>
        <end position="505"/>
    </location>
</feature>
<dbReference type="GO" id="GO:0045943">
    <property type="term" value="P:positive regulation of transcription by RNA polymerase I"/>
    <property type="evidence" value="ECO:0007669"/>
    <property type="project" value="TreeGrafter"/>
</dbReference>
<evidence type="ECO:0000256" key="7">
    <source>
        <dbReference type="ARBA" id="ARBA00045437"/>
    </source>
</evidence>
<feature type="repeat" description="WD" evidence="8">
    <location>
        <begin position="124"/>
        <end position="165"/>
    </location>
</feature>
<name>A0A7I4Y0L4_HAECO</name>
<evidence type="ECO:0000256" key="4">
    <source>
        <dbReference type="ARBA" id="ARBA00022574"/>
    </source>
</evidence>
<dbReference type="SUPFAM" id="SSF50978">
    <property type="entry name" value="WD40 repeat-like"/>
    <property type="match status" value="1"/>
</dbReference>
<protein>
    <recommendedName>
        <fullName evidence="2">U3 small nucleolar RNA-associated protein 15 homolog</fullName>
    </recommendedName>
</protein>
<dbReference type="InterPro" id="IPR018983">
    <property type="entry name" value="U3_snoRNA-assocProt_15_C"/>
</dbReference>
<comment type="subcellular location">
    <subcellularLocation>
        <location evidence="1">Nucleus</location>
        <location evidence="1">Nucleolus</location>
    </subcellularLocation>
</comment>
<keyword evidence="4 8" id="KW-0853">WD repeat</keyword>
<accession>A0A7I4Y0L4</accession>
<dbReference type="Pfam" id="PF00400">
    <property type="entry name" value="WD40"/>
    <property type="match status" value="4"/>
</dbReference>
<organism evidence="10 11">
    <name type="scientific">Haemonchus contortus</name>
    <name type="common">Barber pole worm</name>
    <dbReference type="NCBI Taxonomy" id="6289"/>
    <lineage>
        <taxon>Eukaryota</taxon>
        <taxon>Metazoa</taxon>
        <taxon>Ecdysozoa</taxon>
        <taxon>Nematoda</taxon>
        <taxon>Chromadorea</taxon>
        <taxon>Rhabditida</taxon>
        <taxon>Rhabditina</taxon>
        <taxon>Rhabditomorpha</taxon>
        <taxon>Strongyloidea</taxon>
        <taxon>Trichostrongylidae</taxon>
        <taxon>Haemonchus</taxon>
    </lineage>
</organism>
<dbReference type="OMA" id="CEHPVES"/>
<proteinExistence type="predicted"/>
<dbReference type="PROSITE" id="PS50294">
    <property type="entry name" value="WD_REPEATS_REGION"/>
    <property type="match status" value="1"/>
</dbReference>
<dbReference type="AlphaFoldDB" id="A0A7I4Y0L4"/>
<evidence type="ECO:0000256" key="8">
    <source>
        <dbReference type="PROSITE-ProRule" id="PRU00221"/>
    </source>
</evidence>
<keyword evidence="3" id="KW-0698">rRNA processing</keyword>